<dbReference type="EMBL" id="SRLO01001015">
    <property type="protein sequence ID" value="TNN42761.1"/>
    <property type="molecule type" value="Genomic_DNA"/>
</dbReference>
<sequence>MSITSSPQIDARQYTQVQVRVRVRVQVRWLGAAEMNTSSPLCRAAAAAAGGTEPPSSHRAPPVP</sequence>
<accession>A0A4Z2FNZ6</accession>
<proteinExistence type="predicted"/>
<feature type="region of interest" description="Disordered" evidence="1">
    <location>
        <begin position="44"/>
        <end position="64"/>
    </location>
</feature>
<keyword evidence="3" id="KW-1185">Reference proteome</keyword>
<evidence type="ECO:0000313" key="2">
    <source>
        <dbReference type="EMBL" id="TNN42761.1"/>
    </source>
</evidence>
<organism evidence="2 3">
    <name type="scientific">Liparis tanakae</name>
    <name type="common">Tanaka's snailfish</name>
    <dbReference type="NCBI Taxonomy" id="230148"/>
    <lineage>
        <taxon>Eukaryota</taxon>
        <taxon>Metazoa</taxon>
        <taxon>Chordata</taxon>
        <taxon>Craniata</taxon>
        <taxon>Vertebrata</taxon>
        <taxon>Euteleostomi</taxon>
        <taxon>Actinopterygii</taxon>
        <taxon>Neopterygii</taxon>
        <taxon>Teleostei</taxon>
        <taxon>Neoteleostei</taxon>
        <taxon>Acanthomorphata</taxon>
        <taxon>Eupercaria</taxon>
        <taxon>Perciformes</taxon>
        <taxon>Cottioidei</taxon>
        <taxon>Cottales</taxon>
        <taxon>Liparidae</taxon>
        <taxon>Liparis</taxon>
    </lineage>
</organism>
<name>A0A4Z2FNZ6_9TELE</name>
<evidence type="ECO:0000313" key="3">
    <source>
        <dbReference type="Proteomes" id="UP000314294"/>
    </source>
</evidence>
<protein>
    <submittedName>
        <fullName evidence="2">Uncharacterized protein</fullName>
    </submittedName>
</protein>
<comment type="caution">
    <text evidence="2">The sequence shown here is derived from an EMBL/GenBank/DDBJ whole genome shotgun (WGS) entry which is preliminary data.</text>
</comment>
<dbReference type="AlphaFoldDB" id="A0A4Z2FNZ6"/>
<gene>
    <name evidence="2" type="ORF">EYF80_047057</name>
</gene>
<reference evidence="2 3" key="1">
    <citation type="submission" date="2019-03" db="EMBL/GenBank/DDBJ databases">
        <title>First draft genome of Liparis tanakae, snailfish: a comprehensive survey of snailfish specific genes.</title>
        <authorList>
            <person name="Kim W."/>
            <person name="Song I."/>
            <person name="Jeong J.-H."/>
            <person name="Kim D."/>
            <person name="Kim S."/>
            <person name="Ryu S."/>
            <person name="Song J.Y."/>
            <person name="Lee S.K."/>
        </authorList>
    </citation>
    <scope>NUCLEOTIDE SEQUENCE [LARGE SCALE GENOMIC DNA]</scope>
    <source>
        <tissue evidence="2">Muscle</tissue>
    </source>
</reference>
<evidence type="ECO:0000256" key="1">
    <source>
        <dbReference type="SAM" id="MobiDB-lite"/>
    </source>
</evidence>
<dbReference type="Proteomes" id="UP000314294">
    <property type="component" value="Unassembled WGS sequence"/>
</dbReference>